<dbReference type="PANTHER" id="PTHR12771:SF51">
    <property type="entry name" value="LD01482P"/>
    <property type="match status" value="1"/>
</dbReference>
<dbReference type="Pfam" id="PF04727">
    <property type="entry name" value="ELMO_CED12"/>
    <property type="match status" value="1"/>
</dbReference>
<gene>
    <name evidence="2" type="primary">EOG090X0AMT</name>
</gene>
<proteinExistence type="predicted"/>
<dbReference type="EMBL" id="OC978310">
    <property type="protein sequence ID" value="CAG4634965.1"/>
    <property type="molecule type" value="Genomic_DNA"/>
</dbReference>
<dbReference type="GO" id="GO:0005096">
    <property type="term" value="F:GTPase activator activity"/>
    <property type="evidence" value="ECO:0007669"/>
    <property type="project" value="TreeGrafter"/>
</dbReference>
<protein>
    <submittedName>
        <fullName evidence="2">EOG090X0AMT</fullName>
    </submittedName>
</protein>
<organism evidence="2">
    <name type="scientific">Alona affinis</name>
    <dbReference type="NCBI Taxonomy" id="381656"/>
    <lineage>
        <taxon>Eukaryota</taxon>
        <taxon>Metazoa</taxon>
        <taxon>Ecdysozoa</taxon>
        <taxon>Arthropoda</taxon>
        <taxon>Crustacea</taxon>
        <taxon>Branchiopoda</taxon>
        <taxon>Diplostraca</taxon>
        <taxon>Cladocera</taxon>
        <taxon>Anomopoda</taxon>
        <taxon>Chydoridae</taxon>
        <taxon>Alona</taxon>
    </lineage>
</organism>
<evidence type="ECO:0000313" key="2">
    <source>
        <dbReference type="EMBL" id="CAG4634965.1"/>
    </source>
</evidence>
<sequence length="325" mass="37805">MRGVFHYLSDLVTSIVSTLQLYLYNLIRPFAKWVLRRCTGLCELQRICYCEPVGARRIIGIEKSLRRSRSEKVKKLLQFLDRAAEEKRFIDNGAPVIISNTVETICSIKNIRPEVHQPFRKSFGECISVIWGLSQLLDELEMLRKTSFDSENMEHERKLLALWSHLMPGRMLESRITISWQDIGFQGTDPKTDFRGMGLLGLENLLFFAENYSDAARHVLSHSTHPKHGYSFAIVGINLTHLAFTLWKDGAAKSHIYNMGRPPALRHFHRFYCYLIFEFDKLWMKENPESIMEFNRIRGHFETQIRSLLADPGCSFKLTFPVEDI</sequence>
<accession>A0A9N6ZEW8</accession>
<dbReference type="InterPro" id="IPR050868">
    <property type="entry name" value="ELMO_domain-containing"/>
</dbReference>
<name>A0A9N6ZEW8_9CRUS</name>
<reference evidence="2" key="1">
    <citation type="submission" date="2021-04" db="EMBL/GenBank/DDBJ databases">
        <authorList>
            <person name="Cornetti L."/>
        </authorList>
    </citation>
    <scope>NUCLEOTIDE SEQUENCE</scope>
</reference>
<dbReference type="PANTHER" id="PTHR12771">
    <property type="entry name" value="ENGULFMENT AND CELL MOTILITY"/>
    <property type="match status" value="1"/>
</dbReference>
<evidence type="ECO:0000259" key="1">
    <source>
        <dbReference type="PROSITE" id="PS51335"/>
    </source>
</evidence>
<dbReference type="InterPro" id="IPR006816">
    <property type="entry name" value="ELMO_dom"/>
</dbReference>
<dbReference type="PROSITE" id="PS51335">
    <property type="entry name" value="ELMO"/>
    <property type="match status" value="1"/>
</dbReference>
<feature type="domain" description="ELMO" evidence="1">
    <location>
        <begin position="154"/>
        <end position="309"/>
    </location>
</feature>
<dbReference type="AlphaFoldDB" id="A0A9N6ZEW8"/>